<protein>
    <submittedName>
        <fullName evidence="2">Uncharacterized protein</fullName>
    </submittedName>
</protein>
<dbReference type="VEuPathDB" id="FungiDB:MMYC01_205399"/>
<evidence type="ECO:0000256" key="1">
    <source>
        <dbReference type="SAM" id="MobiDB-lite"/>
    </source>
</evidence>
<evidence type="ECO:0000313" key="3">
    <source>
        <dbReference type="Proteomes" id="UP000078237"/>
    </source>
</evidence>
<comment type="caution">
    <text evidence="2">The sequence shown here is derived from an EMBL/GenBank/DDBJ whole genome shotgun (WGS) entry which is preliminary data.</text>
</comment>
<gene>
    <name evidence="2" type="ORF">MMYC01_205399</name>
</gene>
<sequence>MDKLLESKFVLQGAKVPVARVTVAASTSARLDREAQDASMTDTPIFIGSATTWGRIPSGFDTESISTYSAAKQSQDALLDGRGNNPDDINNADFIEEIAAVAYYIEPGGRIIPVDILADSRPGSQATSIREVEKPGQEAFAIAYTGPRRPSPSRCSPRSAPPGR</sequence>
<evidence type="ECO:0000313" key="2">
    <source>
        <dbReference type="EMBL" id="KXX77102.1"/>
    </source>
</evidence>
<name>A0A175W0F1_9PEZI</name>
<dbReference type="Proteomes" id="UP000078237">
    <property type="component" value="Unassembled WGS sequence"/>
</dbReference>
<keyword evidence="3" id="KW-1185">Reference proteome</keyword>
<feature type="region of interest" description="Disordered" evidence="1">
    <location>
        <begin position="143"/>
        <end position="164"/>
    </location>
</feature>
<proteinExistence type="predicted"/>
<accession>A0A175W0F1</accession>
<reference evidence="2 3" key="1">
    <citation type="journal article" date="2016" name="Genome Announc.">
        <title>Genome Sequence of Madurella mycetomatis mm55, Isolated from a Human Mycetoma Case in Sudan.</title>
        <authorList>
            <person name="Smit S."/>
            <person name="Derks M.F."/>
            <person name="Bervoets S."/>
            <person name="Fahal A."/>
            <person name="van Leeuwen W."/>
            <person name="van Belkum A."/>
            <person name="van de Sande W.W."/>
        </authorList>
    </citation>
    <scope>NUCLEOTIDE SEQUENCE [LARGE SCALE GENOMIC DNA]</scope>
    <source>
        <strain evidence="3">mm55</strain>
    </source>
</reference>
<dbReference type="AlphaFoldDB" id="A0A175W0F1"/>
<dbReference type="EMBL" id="LCTW02000177">
    <property type="protein sequence ID" value="KXX77102.1"/>
    <property type="molecule type" value="Genomic_DNA"/>
</dbReference>
<organism evidence="2 3">
    <name type="scientific">Madurella mycetomatis</name>
    <dbReference type="NCBI Taxonomy" id="100816"/>
    <lineage>
        <taxon>Eukaryota</taxon>
        <taxon>Fungi</taxon>
        <taxon>Dikarya</taxon>
        <taxon>Ascomycota</taxon>
        <taxon>Pezizomycotina</taxon>
        <taxon>Sordariomycetes</taxon>
        <taxon>Sordariomycetidae</taxon>
        <taxon>Sordariales</taxon>
        <taxon>Sordariales incertae sedis</taxon>
        <taxon>Madurella</taxon>
    </lineage>
</organism>